<keyword evidence="3" id="KW-1185">Reference proteome</keyword>
<evidence type="ECO:0000256" key="1">
    <source>
        <dbReference type="SAM" id="MobiDB-lite"/>
    </source>
</evidence>
<feature type="region of interest" description="Disordered" evidence="1">
    <location>
        <begin position="1"/>
        <end position="27"/>
    </location>
</feature>
<proteinExistence type="predicted"/>
<name>A0A1R1PL84_ZANCU</name>
<dbReference type="AlphaFoldDB" id="A0A1R1PL84"/>
<evidence type="ECO:0000313" key="2">
    <source>
        <dbReference type="EMBL" id="OMH81730.1"/>
    </source>
</evidence>
<accession>A0A1R1PL84</accession>
<evidence type="ECO:0000313" key="3">
    <source>
        <dbReference type="Proteomes" id="UP000188320"/>
    </source>
</evidence>
<sequence length="119" mass="13631">MDNLSALSTPRRRPATTPSKSDPLGPIIPFSTPATIRRGTAFDPSYTQPANFHERFENEMREEVDELIVPQFLADSREIKKKVSEFMREIDENISMWKGFISASRNEQLVKTNFVLGEQ</sequence>
<dbReference type="EMBL" id="LSSK01000838">
    <property type="protein sequence ID" value="OMH81730.1"/>
    <property type="molecule type" value="Genomic_DNA"/>
</dbReference>
<comment type="caution">
    <text evidence="2">The sequence shown here is derived from an EMBL/GenBank/DDBJ whole genome shotgun (WGS) entry which is preliminary data.</text>
</comment>
<reference evidence="3" key="1">
    <citation type="submission" date="2017-01" db="EMBL/GenBank/DDBJ databases">
        <authorList>
            <person name="Wang Y."/>
            <person name="White M."/>
            <person name="Kvist S."/>
            <person name="Moncalvo J.-M."/>
        </authorList>
    </citation>
    <scope>NUCLEOTIDE SEQUENCE [LARGE SCALE GENOMIC DNA]</scope>
    <source>
        <strain evidence="3">COL-18-3</strain>
    </source>
</reference>
<dbReference type="Proteomes" id="UP000188320">
    <property type="component" value="Unassembled WGS sequence"/>
</dbReference>
<gene>
    <name evidence="2" type="ORF">AX774_g4820</name>
</gene>
<organism evidence="2 3">
    <name type="scientific">Zancudomyces culisetae</name>
    <name type="common">Gut fungus</name>
    <name type="synonym">Smittium culisetae</name>
    <dbReference type="NCBI Taxonomy" id="1213189"/>
    <lineage>
        <taxon>Eukaryota</taxon>
        <taxon>Fungi</taxon>
        <taxon>Fungi incertae sedis</taxon>
        <taxon>Zoopagomycota</taxon>
        <taxon>Kickxellomycotina</taxon>
        <taxon>Harpellomycetes</taxon>
        <taxon>Harpellales</taxon>
        <taxon>Legeriomycetaceae</taxon>
        <taxon>Zancudomyces</taxon>
    </lineage>
</organism>
<protein>
    <submittedName>
        <fullName evidence="2">Uncharacterized protein</fullName>
    </submittedName>
</protein>